<sequence>MSTAVTAPEQPEQPAPEKQPWLRRIPAPLFVTAYGVLVIAVILGAAMAVGYTADAKSTAVDPPQPERPFNPAPADTTNIAESIRPHLITDVEVGETNTGAMLRGNLTEEAVAEPEELASHLSRLLEQNCLDTVTLTSPRGMRMNFWGFCFATIPPETIQPLLAFADKEGADSLAFYDYAGRGHLHYVALNWMDAGDNTEKLERAWDRVERPDDLDRITFNAYAGDDVVVMDNDKKTGKQTKHWETGEAFARRWGLDR</sequence>
<keyword evidence="1" id="KW-0812">Transmembrane</keyword>
<proteinExistence type="predicted"/>
<keyword evidence="1" id="KW-0472">Membrane</keyword>
<dbReference type="RefSeq" id="WP_042409714.1">
    <property type="nucleotide sequence ID" value="NZ_CBYN010000135.1"/>
</dbReference>
<keyword evidence="3" id="KW-1185">Reference proteome</keyword>
<dbReference type="EMBL" id="CP063194">
    <property type="protein sequence ID" value="WCZ39299.1"/>
    <property type="molecule type" value="Genomic_DNA"/>
</dbReference>
<keyword evidence="1" id="KW-1133">Transmembrane helix</keyword>
<organism evidence="2 3">
    <name type="scientific">Corynebacterium jeddahense</name>
    <dbReference type="NCBI Taxonomy" id="1414719"/>
    <lineage>
        <taxon>Bacteria</taxon>
        <taxon>Bacillati</taxon>
        <taxon>Actinomycetota</taxon>
        <taxon>Actinomycetes</taxon>
        <taxon>Mycobacteriales</taxon>
        <taxon>Corynebacteriaceae</taxon>
        <taxon>Corynebacterium</taxon>
    </lineage>
</organism>
<gene>
    <name evidence="2" type="ORF">CJEDD_08530</name>
</gene>
<accession>A0ABY7UNQ8</accession>
<evidence type="ECO:0000313" key="3">
    <source>
        <dbReference type="Proteomes" id="UP001218071"/>
    </source>
</evidence>
<evidence type="ECO:0000256" key="1">
    <source>
        <dbReference type="SAM" id="Phobius"/>
    </source>
</evidence>
<feature type="transmembrane region" description="Helical" evidence="1">
    <location>
        <begin position="27"/>
        <end position="51"/>
    </location>
</feature>
<reference evidence="2 3" key="1">
    <citation type="submission" date="2020-10" db="EMBL/GenBank/DDBJ databases">
        <title>Complete genome sequence of Corynebacterium jeddahense DSM 45997, type strain of Corynebacterium jeddahense.</title>
        <authorList>
            <person name="Busche T."/>
            <person name="Kalinowski J."/>
            <person name="Ruckert C."/>
        </authorList>
    </citation>
    <scope>NUCLEOTIDE SEQUENCE [LARGE SCALE GENOMIC DNA]</scope>
    <source>
        <strain evidence="2 3">DSM 45997</strain>
    </source>
</reference>
<evidence type="ECO:0000313" key="2">
    <source>
        <dbReference type="EMBL" id="WCZ39299.1"/>
    </source>
</evidence>
<evidence type="ECO:0008006" key="4">
    <source>
        <dbReference type="Google" id="ProtNLM"/>
    </source>
</evidence>
<protein>
    <recommendedName>
        <fullName evidence="4">Secreted protein</fullName>
    </recommendedName>
</protein>
<name>A0ABY7UNQ8_9CORY</name>
<dbReference type="Proteomes" id="UP001218071">
    <property type="component" value="Chromosome"/>
</dbReference>